<keyword evidence="7 8" id="KW-0807">Transducer</keyword>
<feature type="transmembrane region" description="Helical" evidence="8">
    <location>
        <begin position="269"/>
        <end position="286"/>
    </location>
</feature>
<evidence type="ECO:0000256" key="1">
    <source>
        <dbReference type="ARBA" id="ARBA00004651"/>
    </source>
</evidence>
<evidence type="ECO:0000256" key="6">
    <source>
        <dbReference type="ARBA" id="ARBA00023170"/>
    </source>
</evidence>
<dbReference type="GO" id="GO:0030425">
    <property type="term" value="C:dendrite"/>
    <property type="evidence" value="ECO:0007669"/>
    <property type="project" value="TreeGrafter"/>
</dbReference>
<dbReference type="Proteomes" id="UP000694846">
    <property type="component" value="Unplaced"/>
</dbReference>
<feature type="transmembrane region" description="Helical" evidence="8">
    <location>
        <begin position="240"/>
        <end position="257"/>
    </location>
</feature>
<organism evidence="9 10">
    <name type="scientific">Sipha flava</name>
    <name type="common">yellow sugarcane aphid</name>
    <dbReference type="NCBI Taxonomy" id="143950"/>
    <lineage>
        <taxon>Eukaryota</taxon>
        <taxon>Metazoa</taxon>
        <taxon>Ecdysozoa</taxon>
        <taxon>Arthropoda</taxon>
        <taxon>Hexapoda</taxon>
        <taxon>Insecta</taxon>
        <taxon>Pterygota</taxon>
        <taxon>Neoptera</taxon>
        <taxon>Paraneoptera</taxon>
        <taxon>Hemiptera</taxon>
        <taxon>Sternorrhyncha</taxon>
        <taxon>Aphidomorpha</taxon>
        <taxon>Aphidoidea</taxon>
        <taxon>Aphididae</taxon>
        <taxon>Sipha</taxon>
    </lineage>
</organism>
<accession>A0A8B8FL25</accession>
<dbReference type="Pfam" id="PF08395">
    <property type="entry name" value="7tm_7"/>
    <property type="match status" value="1"/>
</dbReference>
<name>A0A8B8FL25_9HEMI</name>
<dbReference type="GO" id="GO:0005886">
    <property type="term" value="C:plasma membrane"/>
    <property type="evidence" value="ECO:0007669"/>
    <property type="project" value="UniProtKB-SubCell"/>
</dbReference>
<dbReference type="PANTHER" id="PTHR21143:SF121">
    <property type="entry name" value="GUSTATORY AND ODORANT RECEPTOR 21A"/>
    <property type="match status" value="1"/>
</dbReference>
<keyword evidence="5 8" id="KW-0472">Membrane</keyword>
<keyword evidence="3 8" id="KW-0812">Transmembrane</keyword>
<gene>
    <name evidence="10" type="primary">LOC112683978</name>
</gene>
<dbReference type="GO" id="GO:0050909">
    <property type="term" value="P:sensory perception of taste"/>
    <property type="evidence" value="ECO:0007669"/>
    <property type="project" value="InterPro"/>
</dbReference>
<keyword evidence="9" id="KW-1185">Reference proteome</keyword>
<proteinExistence type="inferred from homology"/>
<evidence type="ECO:0000313" key="9">
    <source>
        <dbReference type="Proteomes" id="UP000694846"/>
    </source>
</evidence>
<comment type="subcellular location">
    <subcellularLocation>
        <location evidence="1 8">Cell membrane</location>
        <topology evidence="1 8">Multi-pass membrane protein</topology>
    </subcellularLocation>
</comment>
<dbReference type="OrthoDB" id="6366728at2759"/>
<feature type="transmembrane region" description="Helical" evidence="8">
    <location>
        <begin position="60"/>
        <end position="83"/>
    </location>
</feature>
<dbReference type="AlphaFoldDB" id="A0A8B8FL25"/>
<evidence type="ECO:0000256" key="7">
    <source>
        <dbReference type="ARBA" id="ARBA00023224"/>
    </source>
</evidence>
<feature type="transmembrane region" description="Helical" evidence="8">
    <location>
        <begin position="122"/>
        <end position="138"/>
    </location>
</feature>
<evidence type="ECO:0000256" key="2">
    <source>
        <dbReference type="ARBA" id="ARBA00022475"/>
    </source>
</evidence>
<dbReference type="GO" id="GO:0007165">
    <property type="term" value="P:signal transduction"/>
    <property type="evidence" value="ECO:0007669"/>
    <property type="project" value="UniProtKB-KW"/>
</dbReference>
<comment type="function">
    <text evidence="8">Gustatory receptor which mediates acceptance or avoidance behavior, depending on its substrates.</text>
</comment>
<dbReference type="InterPro" id="IPR013604">
    <property type="entry name" value="7TM_chemorcpt"/>
</dbReference>
<keyword evidence="4 8" id="KW-1133">Transmembrane helix</keyword>
<evidence type="ECO:0000313" key="10">
    <source>
        <dbReference type="RefSeq" id="XP_025411045.1"/>
    </source>
</evidence>
<protein>
    <recommendedName>
        <fullName evidence="8">Gustatory receptor</fullName>
    </recommendedName>
</protein>
<evidence type="ECO:0000256" key="3">
    <source>
        <dbReference type="ARBA" id="ARBA00022692"/>
    </source>
</evidence>
<reference evidence="10" key="1">
    <citation type="submission" date="2025-08" db="UniProtKB">
        <authorList>
            <consortium name="RefSeq"/>
        </authorList>
    </citation>
    <scope>IDENTIFICATION</scope>
    <source>
        <tissue evidence="10">Whole body</tissue>
    </source>
</reference>
<evidence type="ECO:0000256" key="5">
    <source>
        <dbReference type="ARBA" id="ARBA00023136"/>
    </source>
</evidence>
<keyword evidence="2 8" id="KW-1003">Cell membrane</keyword>
<sequence>MVTENTKEFSKNVHDDLFRNKYFKILFKIVFTVIILALLVYYYWKLTWITSKNEDSRISILLYITYVTLNIILIIVCFFNIYMGHDINTSFTKNIAYIDFLSQNIELSYNDSVSTFITYKQMLLIIITTTSYVVFYHLALTENDFPSVDFTEIICIPTVWLLIFQINVKLNQISSRFNYIKNILEACKEKSTGFYWIHWYTIRPKEITILNRMHLFTYISFIEVCTYYNIQLLVLIPRVIFFNVLPVHYNIVTALVADERNTSHKWSQIFTLSVIIFTIWPVIHLVKCTSNTIEKGVQITHTVHTLLDIGQKQDIEDELYLFSQQLLKRQLQFSIKGFFVIKPSLVASMMELIITYVIILLQFQDSLKSISPAQFLVKPRSK</sequence>
<feature type="transmembrane region" description="Helical" evidence="8">
    <location>
        <begin position="339"/>
        <end position="361"/>
    </location>
</feature>
<dbReference type="GO" id="GO:0043025">
    <property type="term" value="C:neuronal cell body"/>
    <property type="evidence" value="ECO:0007669"/>
    <property type="project" value="TreeGrafter"/>
</dbReference>
<feature type="transmembrane region" description="Helical" evidence="8">
    <location>
        <begin position="150"/>
        <end position="168"/>
    </location>
</feature>
<dbReference type="RefSeq" id="XP_025411045.1">
    <property type="nucleotide sequence ID" value="XM_025555260.1"/>
</dbReference>
<comment type="similarity">
    <text evidence="8">Belongs to the insect chemoreceptor superfamily. Gustatory receptor (GR) family.</text>
</comment>
<dbReference type="PANTHER" id="PTHR21143">
    <property type="entry name" value="INVERTEBRATE GUSTATORY RECEPTOR"/>
    <property type="match status" value="1"/>
</dbReference>
<evidence type="ECO:0000256" key="4">
    <source>
        <dbReference type="ARBA" id="ARBA00022989"/>
    </source>
</evidence>
<feature type="transmembrane region" description="Helical" evidence="8">
    <location>
        <begin position="25"/>
        <end position="44"/>
    </location>
</feature>
<keyword evidence="6 8" id="KW-0675">Receptor</keyword>
<dbReference type="GO" id="GO:0030424">
    <property type="term" value="C:axon"/>
    <property type="evidence" value="ECO:0007669"/>
    <property type="project" value="TreeGrafter"/>
</dbReference>
<evidence type="ECO:0000256" key="8">
    <source>
        <dbReference type="RuleBase" id="RU363108"/>
    </source>
</evidence>
<dbReference type="GeneID" id="112683978"/>